<keyword evidence="4 10" id="KW-0645">Protease</keyword>
<dbReference type="AlphaFoldDB" id="A0A8S3ZSH2"/>
<dbReference type="OrthoDB" id="427186at2759"/>
<accession>A0A8S3ZSH2</accession>
<evidence type="ECO:0000256" key="11">
    <source>
        <dbReference type="RuleBase" id="RU361215"/>
    </source>
</evidence>
<dbReference type="GO" id="GO:0006511">
    <property type="term" value="P:ubiquitin-dependent protein catabolic process"/>
    <property type="evidence" value="ECO:0007669"/>
    <property type="project" value="UniProtKB-UniRule"/>
</dbReference>
<keyword evidence="5 10" id="KW-0833">Ubl conjugation pathway</keyword>
<feature type="active site" description="Nucleophile" evidence="10">
    <location>
        <position position="89"/>
    </location>
</feature>
<organism evidence="13 14">
    <name type="scientific">Candidula unifasciata</name>
    <dbReference type="NCBI Taxonomy" id="100452"/>
    <lineage>
        <taxon>Eukaryota</taxon>
        <taxon>Metazoa</taxon>
        <taxon>Spiralia</taxon>
        <taxon>Lophotrochozoa</taxon>
        <taxon>Mollusca</taxon>
        <taxon>Gastropoda</taxon>
        <taxon>Heterobranchia</taxon>
        <taxon>Euthyneura</taxon>
        <taxon>Panpulmonata</taxon>
        <taxon>Eupulmonata</taxon>
        <taxon>Stylommatophora</taxon>
        <taxon>Helicina</taxon>
        <taxon>Helicoidea</taxon>
        <taxon>Geomitridae</taxon>
        <taxon>Candidula</taxon>
    </lineage>
</organism>
<comment type="function">
    <text evidence="8">Ubiquitin-protein hydrolase is involved both in the processing of ubiquitin precursors and of ubiquitinated proteins. This enzyme is a thiol protease that recognizes and hydrolyzes a peptide bond at the C-terminal glycine of ubiquitin.</text>
</comment>
<evidence type="ECO:0000256" key="4">
    <source>
        <dbReference type="ARBA" id="ARBA00022670"/>
    </source>
</evidence>
<dbReference type="Gene3D" id="3.40.532.10">
    <property type="entry name" value="Peptidase C12, ubiquitin carboxyl-terminal hydrolase"/>
    <property type="match status" value="1"/>
</dbReference>
<evidence type="ECO:0000256" key="5">
    <source>
        <dbReference type="ARBA" id="ARBA00022786"/>
    </source>
</evidence>
<evidence type="ECO:0000256" key="3">
    <source>
        <dbReference type="ARBA" id="ARBA00012759"/>
    </source>
</evidence>
<dbReference type="GO" id="GO:0016579">
    <property type="term" value="P:protein deubiquitination"/>
    <property type="evidence" value="ECO:0007669"/>
    <property type="project" value="TreeGrafter"/>
</dbReference>
<evidence type="ECO:0000313" key="14">
    <source>
        <dbReference type="Proteomes" id="UP000678393"/>
    </source>
</evidence>
<dbReference type="FunFam" id="3.40.532.10:FF:000006">
    <property type="entry name" value="Ubiquitin carboxyl-terminal hydrolase"/>
    <property type="match status" value="1"/>
</dbReference>
<dbReference type="InterPro" id="IPR038765">
    <property type="entry name" value="Papain-like_cys_pep_sf"/>
</dbReference>
<dbReference type="PRINTS" id="PR00707">
    <property type="entry name" value="UBCTHYDRLASE"/>
</dbReference>
<protein>
    <recommendedName>
        <fullName evidence="9 11">Ubiquitin carboxyl-terminal hydrolase</fullName>
        <ecNumber evidence="3 11">3.4.19.12</ecNumber>
    </recommendedName>
</protein>
<feature type="active site" description="Proton donor" evidence="10">
    <location>
        <position position="163"/>
    </location>
</feature>
<comment type="similarity">
    <text evidence="2 10 11">Belongs to the peptidase C12 family.</text>
</comment>
<dbReference type="PANTHER" id="PTHR10589:SF17">
    <property type="entry name" value="UBIQUITIN CARBOXYL-TERMINAL HYDROLASE"/>
    <property type="match status" value="1"/>
</dbReference>
<reference evidence="13" key="1">
    <citation type="submission" date="2021-04" db="EMBL/GenBank/DDBJ databases">
        <authorList>
            <consortium name="Molecular Ecology Group"/>
        </authorList>
    </citation>
    <scope>NUCLEOTIDE SEQUENCE</scope>
</reference>
<evidence type="ECO:0000256" key="8">
    <source>
        <dbReference type="ARBA" id="ARBA00055560"/>
    </source>
</evidence>
<evidence type="ECO:0000256" key="1">
    <source>
        <dbReference type="ARBA" id="ARBA00000707"/>
    </source>
</evidence>
<dbReference type="Proteomes" id="UP000678393">
    <property type="component" value="Unassembled WGS sequence"/>
</dbReference>
<evidence type="ECO:0000313" key="13">
    <source>
        <dbReference type="EMBL" id="CAG5129401.1"/>
    </source>
</evidence>
<dbReference type="PANTHER" id="PTHR10589">
    <property type="entry name" value="UBIQUITIN CARBOXYL-TERMINAL HYDROLASE"/>
    <property type="match status" value="1"/>
</dbReference>
<dbReference type="InterPro" id="IPR057254">
    <property type="entry name" value="UCH_AS"/>
</dbReference>
<name>A0A8S3ZSH2_9EUPU</name>
<keyword evidence="6 10" id="KW-0378">Hydrolase</keyword>
<keyword evidence="14" id="KW-1185">Reference proteome</keyword>
<feature type="site" description="Transition state stabilizer" evidence="10">
    <location>
        <position position="83"/>
    </location>
</feature>
<gene>
    <name evidence="13" type="ORF">CUNI_LOCUS14959</name>
</gene>
<evidence type="ECO:0000256" key="9">
    <source>
        <dbReference type="ARBA" id="ARBA00073226"/>
    </source>
</evidence>
<evidence type="ECO:0000256" key="7">
    <source>
        <dbReference type="ARBA" id="ARBA00022807"/>
    </source>
</evidence>
<evidence type="ECO:0000259" key="12">
    <source>
        <dbReference type="PROSITE" id="PS52048"/>
    </source>
</evidence>
<proteinExistence type="inferred from homology"/>
<dbReference type="SUPFAM" id="SSF54001">
    <property type="entry name" value="Cysteine proteinases"/>
    <property type="match status" value="1"/>
</dbReference>
<keyword evidence="7 10" id="KW-0788">Thiol protease</keyword>
<evidence type="ECO:0000256" key="2">
    <source>
        <dbReference type="ARBA" id="ARBA00009326"/>
    </source>
</evidence>
<dbReference type="EMBL" id="CAJHNH020003478">
    <property type="protein sequence ID" value="CAG5129401.1"/>
    <property type="molecule type" value="Genomic_DNA"/>
</dbReference>
<dbReference type="GO" id="GO:0004843">
    <property type="term" value="F:cysteine-type deubiquitinase activity"/>
    <property type="evidence" value="ECO:0007669"/>
    <property type="project" value="UniProtKB-UniRule"/>
</dbReference>
<dbReference type="EC" id="3.4.19.12" evidence="3 11"/>
<dbReference type="Pfam" id="PF01088">
    <property type="entry name" value="Peptidase_C12"/>
    <property type="match status" value="1"/>
</dbReference>
<dbReference type="CDD" id="cd09616">
    <property type="entry name" value="Peptidase_C12_UCH_L1_L3"/>
    <property type="match status" value="1"/>
</dbReference>
<dbReference type="PROSITE" id="PS00140">
    <property type="entry name" value="UCH_1"/>
    <property type="match status" value="1"/>
</dbReference>
<comment type="caution">
    <text evidence="13">The sequence shown here is derived from an EMBL/GenBank/DDBJ whole genome shotgun (WGS) entry which is preliminary data.</text>
</comment>
<dbReference type="GO" id="GO:0005737">
    <property type="term" value="C:cytoplasm"/>
    <property type="evidence" value="ECO:0007669"/>
    <property type="project" value="TreeGrafter"/>
</dbReference>
<evidence type="ECO:0000256" key="10">
    <source>
        <dbReference type="PROSITE-ProRule" id="PRU01393"/>
    </source>
</evidence>
<dbReference type="InterPro" id="IPR036959">
    <property type="entry name" value="Peptidase_C12_UCH_sf"/>
</dbReference>
<comment type="catalytic activity">
    <reaction evidence="1 10 11">
        <text>Thiol-dependent hydrolysis of ester, thioester, amide, peptide and isopeptide bonds formed by the C-terminal Gly of ubiquitin (a 76-residue protein attached to proteins as an intracellular targeting signal).</text>
        <dbReference type="EC" id="3.4.19.12"/>
    </reaction>
</comment>
<dbReference type="InterPro" id="IPR001578">
    <property type="entry name" value="Peptidase_C12_UCH"/>
</dbReference>
<feature type="site" description="Important for enzyme activity" evidence="10">
    <location>
        <position position="178"/>
    </location>
</feature>
<feature type="domain" description="UCH catalytic" evidence="12">
    <location>
        <begin position="7"/>
        <end position="223"/>
    </location>
</feature>
<sequence>MTESEQRWIPLESNPKVINKYVHNLGVDSTWNFVDVLGLDPELLALVPRPVAAVVLLFPDIKAGDIIGDVQPNFPSDLYYTKQTIGNACGTVAIVHALANNKDLIKFDDSKHFKTFLELTSSMSPEERAKFLEQDNKMGAAHEDCAQEGDTQAPPVDENVQHHFVAFVNFNGTLYELDGNKEGPVVHGKTNPDIFLEDAAEVIKKFMAREPDNVNFNVMALVNCSDVD</sequence>
<evidence type="ECO:0000256" key="6">
    <source>
        <dbReference type="ARBA" id="ARBA00022801"/>
    </source>
</evidence>
<dbReference type="PROSITE" id="PS52048">
    <property type="entry name" value="UCH_DOMAIN"/>
    <property type="match status" value="1"/>
</dbReference>